<reference evidence="3" key="1">
    <citation type="journal article" date="2022" name="Int. J. Syst. Evol. Microbiol.">
        <title>Anaeromyxobacter oryzae sp. nov., Anaeromyxobacter diazotrophicus sp. nov. and Anaeromyxobacter paludicola sp. nov., isolated from paddy soils.</title>
        <authorList>
            <person name="Itoh H."/>
            <person name="Xu Z."/>
            <person name="Mise K."/>
            <person name="Masuda Y."/>
            <person name="Ushijima N."/>
            <person name="Hayakawa C."/>
            <person name="Shiratori Y."/>
            <person name="Senoo K."/>
        </authorList>
    </citation>
    <scope>NUCLEOTIDE SEQUENCE [LARGE SCALE GENOMIC DNA]</scope>
    <source>
        <strain evidence="3">Red232</strain>
    </source>
</reference>
<organism evidence="2 3">
    <name type="scientific">Anaeromyxobacter oryzae</name>
    <dbReference type="NCBI Taxonomy" id="2918170"/>
    <lineage>
        <taxon>Bacteria</taxon>
        <taxon>Pseudomonadati</taxon>
        <taxon>Myxococcota</taxon>
        <taxon>Myxococcia</taxon>
        <taxon>Myxococcales</taxon>
        <taxon>Cystobacterineae</taxon>
        <taxon>Anaeromyxobacteraceae</taxon>
        <taxon>Anaeromyxobacter</taxon>
    </lineage>
</organism>
<proteinExistence type="predicted"/>
<evidence type="ECO:0000313" key="3">
    <source>
        <dbReference type="Proteomes" id="UP001162891"/>
    </source>
</evidence>
<accession>A0ABM7WSX1</accession>
<keyword evidence="3" id="KW-1185">Reference proteome</keyword>
<feature type="region of interest" description="Disordered" evidence="1">
    <location>
        <begin position="84"/>
        <end position="133"/>
    </location>
</feature>
<feature type="compositionally biased region" description="Low complexity" evidence="1">
    <location>
        <begin position="106"/>
        <end position="133"/>
    </location>
</feature>
<protein>
    <submittedName>
        <fullName evidence="2">Uncharacterized protein</fullName>
    </submittedName>
</protein>
<name>A0ABM7WSX1_9BACT</name>
<evidence type="ECO:0000256" key="1">
    <source>
        <dbReference type="SAM" id="MobiDB-lite"/>
    </source>
</evidence>
<dbReference type="RefSeq" id="WP_248360273.1">
    <property type="nucleotide sequence ID" value="NZ_AP025591.1"/>
</dbReference>
<sequence>MAVKVMVAPAIAKGELAKAAPVKRKKEPGETKPKRRRSSVYDADGNEVFITLMCLKCHKMRPLSQFGLRKMADGAIRNQPWCRSCRSGTGEKPSVRESAETVDSTATEASLGAEGAASAAATAAPEARRPSSSMAAEVAAALAAGLRR</sequence>
<gene>
    <name evidence="2" type="ORF">AMOR_15780</name>
</gene>
<dbReference type="Proteomes" id="UP001162891">
    <property type="component" value="Chromosome"/>
</dbReference>
<dbReference type="EMBL" id="AP025591">
    <property type="protein sequence ID" value="BDG02582.1"/>
    <property type="molecule type" value="Genomic_DNA"/>
</dbReference>
<evidence type="ECO:0000313" key="2">
    <source>
        <dbReference type="EMBL" id="BDG02582.1"/>
    </source>
</evidence>
<feature type="region of interest" description="Disordered" evidence="1">
    <location>
        <begin position="19"/>
        <end position="39"/>
    </location>
</feature>